<feature type="transmembrane region" description="Helical" evidence="1">
    <location>
        <begin position="6"/>
        <end position="27"/>
    </location>
</feature>
<dbReference type="Proteomes" id="UP001164706">
    <property type="component" value="Chromosome"/>
</dbReference>
<keyword evidence="1" id="KW-0812">Transmembrane</keyword>
<feature type="transmembrane region" description="Helical" evidence="1">
    <location>
        <begin position="39"/>
        <end position="56"/>
    </location>
</feature>
<reference evidence="2" key="1">
    <citation type="submission" date="2022-11" db="EMBL/GenBank/DDBJ databases">
        <title>Description of Microcella daejonensis nov. sp, isolated from riverside soil.</title>
        <authorList>
            <person name="Molina K.M."/>
            <person name="Kim S.B."/>
        </authorList>
    </citation>
    <scope>NUCLEOTIDE SEQUENCE</scope>
    <source>
        <strain evidence="2">MMS21-STM12</strain>
    </source>
</reference>
<gene>
    <name evidence="2" type="ORF">OVN18_04380</name>
</gene>
<accession>A0A9E8SC61</accession>
<proteinExistence type="predicted"/>
<evidence type="ECO:0000313" key="3">
    <source>
        <dbReference type="Proteomes" id="UP001164706"/>
    </source>
</evidence>
<keyword evidence="1" id="KW-0472">Membrane</keyword>
<keyword evidence="1" id="KW-1133">Transmembrane helix</keyword>
<protein>
    <submittedName>
        <fullName evidence="2">Uncharacterized protein</fullName>
    </submittedName>
</protein>
<organism evidence="2 3">
    <name type="scientific">Microcella daejeonensis</name>
    <dbReference type="NCBI Taxonomy" id="2994971"/>
    <lineage>
        <taxon>Bacteria</taxon>
        <taxon>Bacillati</taxon>
        <taxon>Actinomycetota</taxon>
        <taxon>Actinomycetes</taxon>
        <taxon>Micrococcales</taxon>
        <taxon>Microbacteriaceae</taxon>
        <taxon>Microcella</taxon>
    </lineage>
</organism>
<sequence length="182" mass="19908">MIVESWVVFSIGYAAVTVLAIAGYWCVARLASRRWRRPWLAVAVIVVGGLGIVSLIDDSLEAPRALERLDASPGLPATYTAEGSSFTLSEDGSAVLTNVVLADAVTRNDAGRWCLSGESESVSGDARWTMTRDGRIRIDVRDKVSQLFPDPRPLLGYGWVRGYLLTSCDVPLASEYWASQRR</sequence>
<dbReference type="KEGG" id="mdb:OVN18_04380"/>
<dbReference type="EMBL" id="CP113089">
    <property type="protein sequence ID" value="WAB82252.1"/>
    <property type="molecule type" value="Genomic_DNA"/>
</dbReference>
<name>A0A9E8SC61_9MICO</name>
<dbReference type="AlphaFoldDB" id="A0A9E8SC61"/>
<dbReference type="RefSeq" id="WP_267782219.1">
    <property type="nucleotide sequence ID" value="NZ_CP113089.1"/>
</dbReference>
<evidence type="ECO:0000256" key="1">
    <source>
        <dbReference type="SAM" id="Phobius"/>
    </source>
</evidence>
<evidence type="ECO:0000313" key="2">
    <source>
        <dbReference type="EMBL" id="WAB82252.1"/>
    </source>
</evidence>
<keyword evidence="3" id="KW-1185">Reference proteome</keyword>